<dbReference type="EMBL" id="JWZT01000510">
    <property type="protein sequence ID" value="KII74186.1"/>
    <property type="molecule type" value="Genomic_DNA"/>
</dbReference>
<evidence type="ECO:0000313" key="1">
    <source>
        <dbReference type="EMBL" id="KII74186.1"/>
    </source>
</evidence>
<accession>A0A0C2N3G1</accession>
<evidence type="ECO:0000313" key="2">
    <source>
        <dbReference type="Proteomes" id="UP000031668"/>
    </source>
</evidence>
<dbReference type="AlphaFoldDB" id="A0A0C2N3G1"/>
<sequence>MTKFDLFLVGLQPTDRNPVGKNIHWSRTVISDIFEKISGCWSRHQINPGLAIKVKLTPEISMLIVQVVNDGVTLYIVREKIIESVAIFVISPFCVDHLK</sequence>
<name>A0A0C2N3G1_THEKT</name>
<proteinExistence type="predicted"/>
<gene>
    <name evidence="1" type="ORF">RF11_00560</name>
</gene>
<comment type="caution">
    <text evidence="1">The sequence shown here is derived from an EMBL/GenBank/DDBJ whole genome shotgun (WGS) entry which is preliminary data.</text>
</comment>
<protein>
    <submittedName>
        <fullName evidence="1">Uncharacterized protein</fullName>
    </submittedName>
</protein>
<reference evidence="1 2" key="1">
    <citation type="journal article" date="2014" name="Genome Biol. Evol.">
        <title>The genome of the myxosporean Thelohanellus kitauei shows adaptations to nutrient acquisition within its fish host.</title>
        <authorList>
            <person name="Yang Y."/>
            <person name="Xiong J."/>
            <person name="Zhou Z."/>
            <person name="Huo F."/>
            <person name="Miao W."/>
            <person name="Ran C."/>
            <person name="Liu Y."/>
            <person name="Zhang J."/>
            <person name="Feng J."/>
            <person name="Wang M."/>
            <person name="Wang M."/>
            <person name="Wang L."/>
            <person name="Yao B."/>
        </authorList>
    </citation>
    <scope>NUCLEOTIDE SEQUENCE [LARGE SCALE GENOMIC DNA]</scope>
    <source>
        <strain evidence="1">Wuqing</strain>
    </source>
</reference>
<organism evidence="1 2">
    <name type="scientific">Thelohanellus kitauei</name>
    <name type="common">Myxosporean</name>
    <dbReference type="NCBI Taxonomy" id="669202"/>
    <lineage>
        <taxon>Eukaryota</taxon>
        <taxon>Metazoa</taxon>
        <taxon>Cnidaria</taxon>
        <taxon>Myxozoa</taxon>
        <taxon>Myxosporea</taxon>
        <taxon>Bivalvulida</taxon>
        <taxon>Platysporina</taxon>
        <taxon>Myxobolidae</taxon>
        <taxon>Thelohanellus</taxon>
    </lineage>
</organism>
<dbReference type="Proteomes" id="UP000031668">
    <property type="component" value="Unassembled WGS sequence"/>
</dbReference>
<keyword evidence="2" id="KW-1185">Reference proteome</keyword>